<evidence type="ECO:0000256" key="16">
    <source>
        <dbReference type="PROSITE-ProRule" id="PRU00560"/>
    </source>
</evidence>
<evidence type="ECO:0000256" key="7">
    <source>
        <dbReference type="ARBA" id="ARBA00022839"/>
    </source>
</evidence>
<dbReference type="Pfam" id="PF13361">
    <property type="entry name" value="UvrD_C"/>
    <property type="match status" value="2"/>
</dbReference>
<name>A0A2I0CRE5_9PSED</name>
<keyword evidence="10 15" id="KW-0238">DNA-binding</keyword>
<dbReference type="GO" id="GO:0016887">
    <property type="term" value="F:ATP hydrolysis activity"/>
    <property type="evidence" value="ECO:0007669"/>
    <property type="project" value="RHEA"/>
</dbReference>
<evidence type="ECO:0000259" key="18">
    <source>
        <dbReference type="PROSITE" id="PS51198"/>
    </source>
</evidence>
<dbReference type="SUPFAM" id="SSF52980">
    <property type="entry name" value="Restriction endonuclease-like"/>
    <property type="match status" value="1"/>
</dbReference>
<keyword evidence="6 15" id="KW-0347">Helicase</keyword>
<evidence type="ECO:0000256" key="8">
    <source>
        <dbReference type="ARBA" id="ARBA00022840"/>
    </source>
</evidence>
<comment type="function">
    <text evidence="15">A helicase/nuclease that prepares dsDNA breaks (DSB) for recombinational DNA repair. Binds to DSBs and unwinds DNA via a highly rapid and processive ATP-dependent bidirectional helicase activity. Unwinds dsDNA until it encounters a Chi (crossover hotspot instigator) sequence from the 3' direction. Cuts ssDNA a few nucleotides 3' to the Chi site. The properties and activities of the enzyme are changed at Chi. The Chi-altered holoenzyme produces a long 3'-ssDNA overhang and facilitates RecA-binding to the ssDNA for homologous DNA recombination and repair. Holoenzyme degrades any linearized DNA that is unable to undergo homologous recombination. In the holoenzyme this subunit contributes ATPase, 3'-5' helicase, exonuclease activity and loads RecA onto ssDNA.</text>
</comment>
<dbReference type="InterPro" id="IPR000212">
    <property type="entry name" value="DNA_helicase_UvrD/REP"/>
</dbReference>
<reference evidence="21" key="1">
    <citation type="submission" date="2017-12" db="EMBL/GenBank/DDBJ databases">
        <authorList>
            <person name="Yu X.-Y."/>
        </authorList>
    </citation>
    <scope>NUCLEOTIDE SEQUENCE [LARGE SCALE GENOMIC DNA]</scope>
    <source>
        <strain evidence="21">ZYSR67-Z</strain>
    </source>
</reference>
<comment type="catalytic activity">
    <reaction evidence="14 15">
        <text>ATP + H2O = ADP + phosphate + H(+)</text>
        <dbReference type="Rhea" id="RHEA:13065"/>
        <dbReference type="ChEBI" id="CHEBI:15377"/>
        <dbReference type="ChEBI" id="CHEBI:15378"/>
        <dbReference type="ChEBI" id="CHEBI:30616"/>
        <dbReference type="ChEBI" id="CHEBI:43474"/>
        <dbReference type="ChEBI" id="CHEBI:456216"/>
        <dbReference type="EC" id="5.6.2.4"/>
    </reaction>
</comment>
<feature type="binding site" evidence="15">
    <location>
        <position position="1112"/>
    </location>
    <ligand>
        <name>Mg(2+)</name>
        <dbReference type="ChEBI" id="CHEBI:18420"/>
    </ligand>
</feature>
<feature type="region of interest" description="Nuclease activity, interacts with RecD and RecA" evidence="15">
    <location>
        <begin position="918"/>
        <end position="1211"/>
    </location>
</feature>
<comment type="subunit">
    <text evidence="15">Heterotrimer of RecB, RecC and RecD. All subunits contribute to DNA-binding. Interacts with RecA.</text>
</comment>
<dbReference type="AlphaFoldDB" id="A0A2I0CRE5"/>
<evidence type="ECO:0000256" key="3">
    <source>
        <dbReference type="ARBA" id="ARBA00022741"/>
    </source>
</evidence>
<proteinExistence type="inferred from homology"/>
<comment type="catalytic activity">
    <reaction evidence="15">
        <text>Exonucleolytic cleavage (in the presence of ATP) in either 5'- to 3'- or 3'- to 5'-direction to yield 5'-phosphooligonucleotides.</text>
        <dbReference type="EC" id="3.1.11.5"/>
    </reaction>
</comment>
<organism evidence="20 21">
    <name type="scientific">Pseudomonas fluvialis</name>
    <dbReference type="NCBI Taxonomy" id="1793966"/>
    <lineage>
        <taxon>Bacteria</taxon>
        <taxon>Pseudomonadati</taxon>
        <taxon>Pseudomonadota</taxon>
        <taxon>Gammaproteobacteria</taxon>
        <taxon>Pseudomonadales</taxon>
        <taxon>Pseudomonadaceae</taxon>
        <taxon>Pseudomonas</taxon>
    </lineage>
</organism>
<dbReference type="HAMAP" id="MF_01485">
    <property type="entry name" value="RecB"/>
    <property type="match status" value="1"/>
</dbReference>
<dbReference type="EC" id="3.1.11.5" evidence="15"/>
<evidence type="ECO:0000259" key="19">
    <source>
        <dbReference type="PROSITE" id="PS51217"/>
    </source>
</evidence>
<evidence type="ECO:0000256" key="9">
    <source>
        <dbReference type="ARBA" id="ARBA00022842"/>
    </source>
</evidence>
<dbReference type="InterPro" id="IPR038726">
    <property type="entry name" value="PDDEXK_AddAB-type"/>
</dbReference>
<dbReference type="InterPro" id="IPR011335">
    <property type="entry name" value="Restrct_endonuc-II-like"/>
</dbReference>
<keyword evidence="12 15" id="KW-0413">Isomerase</keyword>
<dbReference type="CDD" id="cd22352">
    <property type="entry name" value="RecB_C-like"/>
    <property type="match status" value="1"/>
</dbReference>
<dbReference type="GO" id="GO:0008854">
    <property type="term" value="F:exodeoxyribonuclease V activity"/>
    <property type="evidence" value="ECO:0007669"/>
    <property type="project" value="UniProtKB-EC"/>
</dbReference>
<dbReference type="InterPro" id="IPR004586">
    <property type="entry name" value="RecB"/>
</dbReference>
<evidence type="ECO:0000256" key="5">
    <source>
        <dbReference type="ARBA" id="ARBA00022801"/>
    </source>
</evidence>
<dbReference type="PROSITE" id="PS51198">
    <property type="entry name" value="UVRD_HELICASE_ATP_BIND"/>
    <property type="match status" value="1"/>
</dbReference>
<evidence type="ECO:0000256" key="6">
    <source>
        <dbReference type="ARBA" id="ARBA00022806"/>
    </source>
</evidence>
<comment type="miscellaneous">
    <text evidence="15">In the RecBCD complex, RecB has a slow 3'-5' helicase, an exonuclease activity and loads RecA onto ssDNA, RecD has a fast 5'-3' helicase activity, while RecC stimulates the ATPase and processivity of the RecB helicase and contributes to recognition of the Chi site.</text>
</comment>
<comment type="caution">
    <text evidence="20">The sequence shown here is derived from an EMBL/GenBank/DDBJ whole genome shotgun (WGS) entry which is preliminary data.</text>
</comment>
<keyword evidence="7 15" id="KW-0269">Exonuclease</keyword>
<keyword evidence="11 15" id="KW-0234">DNA repair</keyword>
<dbReference type="Gene3D" id="1.10.486.10">
    <property type="entry name" value="PCRA, domain 4"/>
    <property type="match status" value="1"/>
</dbReference>
<evidence type="ECO:0000256" key="13">
    <source>
        <dbReference type="ARBA" id="ARBA00034617"/>
    </source>
</evidence>
<dbReference type="GO" id="GO:0043138">
    <property type="term" value="F:3'-5' DNA helicase activity"/>
    <property type="evidence" value="ECO:0007669"/>
    <property type="project" value="UniProtKB-UniRule"/>
</dbReference>
<keyword evidence="8 15" id="KW-0067">ATP-binding</keyword>
<dbReference type="EMBL" id="PIYS01000008">
    <property type="protein sequence ID" value="PKF71746.1"/>
    <property type="molecule type" value="Genomic_DNA"/>
</dbReference>
<feature type="region of interest" description="Disordered" evidence="17">
    <location>
        <begin position="936"/>
        <end position="972"/>
    </location>
</feature>
<dbReference type="InterPro" id="IPR011604">
    <property type="entry name" value="PDDEXK-like_dom_sf"/>
</dbReference>
<dbReference type="GO" id="GO:0005524">
    <property type="term" value="F:ATP binding"/>
    <property type="evidence" value="ECO:0007669"/>
    <property type="project" value="UniProtKB-UniRule"/>
</dbReference>
<keyword evidence="4 15" id="KW-0227">DNA damage</keyword>
<dbReference type="EC" id="5.6.2.4" evidence="15"/>
<feature type="binding site" evidence="16">
    <location>
        <begin position="21"/>
        <end position="28"/>
    </location>
    <ligand>
        <name>ATP</name>
        <dbReference type="ChEBI" id="CHEBI:30616"/>
    </ligand>
</feature>
<feature type="compositionally biased region" description="Basic and acidic residues" evidence="17">
    <location>
        <begin position="942"/>
        <end position="952"/>
    </location>
</feature>
<keyword evidence="5 15" id="KW-0378">Hydrolase</keyword>
<dbReference type="GO" id="GO:0005829">
    <property type="term" value="C:cytosol"/>
    <property type="evidence" value="ECO:0007669"/>
    <property type="project" value="TreeGrafter"/>
</dbReference>
<sequence>MSAARPLALDFPLYGSRLIEASAGTGKTYTISALYLRLVLGHGGAQAFARPLLPPEILVVTFTDAATRELRERIRNRLVEAAQAFRDEQAGDPLLRLLRADYPREAWADCAQRLDSAAQWMDEAAISTIHSWCQRMLREHAFDSGSLFTQQLQTDHSELLAEVVRDYWRLHCYPLHGQTLQWVMQAWGSPDGLRAALQALLDEAGAAPQQSLHSLLEATLSEQQQALAELKAPWSQWVDELQQLLDQAVADKQVDTRKLRAQYYQPWLDRLRDWAQGEARELRLDTGFKRLTPQGLAEVWKQGEPPAHPALDALSQLPARLQALAGPHRQALQHAAAWVCAGFAEAKRQRAEMGFDDMLSRLDQALHGDNGQRLAELIGRQFPVALIDEFQDTDPLQYRLFARVYPLHDTQAERGLLLIGDPKQAIYAFRGADIHTYLRARAATTGRHYHLDTNYRSSEAMVEAVNRLFLAAEQRPDSRGAFLFRNGADNPLPFQPVKAEGRREIWQVEGQTPAALQLRLWPSEQPLSAGKYRQALAESAASEITRLLNLARQGQAGFLRDGQLHALQPSDIAVLVRDLKEAQAIRRALAARQVRSVYLSDKDSVFASPEAGDLLLWLRACAEPDQERLLRAALASRTLGLSLSDLEQLNQDERQWEARVMQFRDYRQRWQRQGVLPMLRQLLHDFALPQQLMRRSDGERVLTNLLHLAELLQRAARELDGEQALLRHLQELLAGQAGNADEQVLRLESDEALVRVVTIHKSKGLEYPLVFLPFICSFRAVDARQPVYLHDGEQRRLQLDVDDEVLQEADQQRLAEDLRLLYVALTRARHSCWLGIADITQGNARGSRLERSALGYLLGGGARLDNSSQLLDWLQAQQALPYCDLQNAPPPNDHPLQQDGATLPDLHWRVPPRAAAEHWWIASYSALHYQEETPGSALAADSAREEKARDLHQPASPAQPGGRAGSLHTFPRGPNPGTFLHGLLEMAAEEGFAQLAGQPGQLRELIARRCQLRDLQAWIDPLSDWLLALLQRPQALPGGAQVALCQLQHYQAELEFWLAVQQVEVQQLDTLVRQYILPGEPRPALSRERLNGLFKGFIDLVFEHQGRYYLADYKSNWLGEDDSAYSPQAMQACILEQRYDLQYALYLLALHRQLQLRLPDYQYAQHMGGALYLFLRGQAAPSQGLFLDRPPQALLNALDELFRGQHKERSR</sequence>
<evidence type="ECO:0000313" key="20">
    <source>
        <dbReference type="EMBL" id="PKF71746.1"/>
    </source>
</evidence>
<comment type="domain">
    <text evidence="15">The N-terminal DNA-binding domain is a ssDNA-dependent ATPase and has ATP-dependent 3'-5' helicase function. This domain interacts with RecC.</text>
</comment>
<evidence type="ECO:0000256" key="4">
    <source>
        <dbReference type="ARBA" id="ARBA00022763"/>
    </source>
</evidence>
<feature type="domain" description="UvrD-like helicase C-terminal" evidence="19">
    <location>
        <begin position="495"/>
        <end position="764"/>
    </location>
</feature>
<dbReference type="GO" id="GO:0009338">
    <property type="term" value="C:exodeoxyribonuclease V complex"/>
    <property type="evidence" value="ECO:0007669"/>
    <property type="project" value="TreeGrafter"/>
</dbReference>
<keyword evidence="1 15" id="KW-0540">Nuclease</keyword>
<comment type="similarity">
    <text evidence="15">Belongs to the helicase family. UvrD subfamily.</text>
</comment>
<evidence type="ECO:0000256" key="10">
    <source>
        <dbReference type="ARBA" id="ARBA00023125"/>
    </source>
</evidence>
<feature type="domain" description="UvrD-like helicase ATP-binding" evidence="18">
    <location>
        <begin position="1"/>
        <end position="458"/>
    </location>
</feature>
<keyword evidence="3 15" id="KW-0547">Nucleotide-binding</keyword>
<dbReference type="PANTHER" id="PTHR11070:SF23">
    <property type="entry name" value="RECBCD ENZYME SUBUNIT RECB"/>
    <property type="match status" value="1"/>
</dbReference>
<dbReference type="GO" id="GO:0003677">
    <property type="term" value="F:DNA binding"/>
    <property type="evidence" value="ECO:0007669"/>
    <property type="project" value="UniProtKB-UniRule"/>
</dbReference>
<comment type="cofactor">
    <cofactor evidence="15">
        <name>Mg(2+)</name>
        <dbReference type="ChEBI" id="CHEBI:18420"/>
    </cofactor>
    <text evidence="15">Binds 1 Mg(2+) ion per subunit.</text>
</comment>
<comment type="domain">
    <text evidence="15">The C-terminal domain has nuclease activity and interacts with RecD. It interacts with RecA, facilitating its loading onto ssDNA.</text>
</comment>
<evidence type="ECO:0000256" key="11">
    <source>
        <dbReference type="ARBA" id="ARBA00023204"/>
    </source>
</evidence>
<dbReference type="RefSeq" id="WP_101193092.1">
    <property type="nucleotide sequence ID" value="NZ_PIYS01000008.1"/>
</dbReference>
<evidence type="ECO:0000256" key="17">
    <source>
        <dbReference type="SAM" id="MobiDB-lite"/>
    </source>
</evidence>
<feature type="region of interest" description="DNA-binding and helicase activity, interacts with RecC" evidence="15">
    <location>
        <begin position="1"/>
        <end position="895"/>
    </location>
</feature>
<accession>A0A2I0CRE5</accession>
<dbReference type="NCBIfam" id="TIGR00609">
    <property type="entry name" value="recB"/>
    <property type="match status" value="1"/>
</dbReference>
<feature type="active site" description="For nuclease activity" evidence="15">
    <location>
        <position position="1112"/>
    </location>
</feature>
<evidence type="ECO:0000256" key="14">
    <source>
        <dbReference type="ARBA" id="ARBA00048988"/>
    </source>
</evidence>
<evidence type="ECO:0000256" key="12">
    <source>
        <dbReference type="ARBA" id="ARBA00023235"/>
    </source>
</evidence>
<evidence type="ECO:0000256" key="1">
    <source>
        <dbReference type="ARBA" id="ARBA00022722"/>
    </source>
</evidence>
<dbReference type="Gene3D" id="1.10.3170.10">
    <property type="entry name" value="Recbcd, chain B, domain 2"/>
    <property type="match status" value="1"/>
</dbReference>
<dbReference type="Pfam" id="PF12705">
    <property type="entry name" value="PDDEXK_1"/>
    <property type="match status" value="1"/>
</dbReference>
<dbReference type="Gene3D" id="3.90.320.10">
    <property type="match status" value="1"/>
</dbReference>
<dbReference type="Gene3D" id="3.40.50.300">
    <property type="entry name" value="P-loop containing nucleotide triphosphate hydrolases"/>
    <property type="match status" value="2"/>
</dbReference>
<dbReference type="Pfam" id="PF00580">
    <property type="entry name" value="UvrD-helicase"/>
    <property type="match status" value="1"/>
</dbReference>
<comment type="catalytic activity">
    <reaction evidence="13 15">
        <text>Couples ATP hydrolysis with the unwinding of duplex DNA by translocating in the 3'-5' direction.</text>
        <dbReference type="EC" id="5.6.2.4"/>
    </reaction>
</comment>
<dbReference type="GO" id="GO:0000724">
    <property type="term" value="P:double-strand break repair via homologous recombination"/>
    <property type="evidence" value="ECO:0007669"/>
    <property type="project" value="UniProtKB-UniRule"/>
</dbReference>
<protein>
    <recommendedName>
        <fullName evidence="15">RecBCD enzyme subunit RecB</fullName>
        <ecNumber evidence="15">3.1.11.5</ecNumber>
        <ecNumber evidence="15">5.6.2.4</ecNumber>
    </recommendedName>
    <alternativeName>
        <fullName evidence="15">DNA 3'-5' helicase subunit RecB</fullName>
    </alternativeName>
    <alternativeName>
        <fullName evidence="15">Exonuclease V subunit RecB</fullName>
        <shortName evidence="15">ExoV subunit RecB</shortName>
    </alternativeName>
    <alternativeName>
        <fullName evidence="15">Helicase/nuclease RecBCD subunit RecB</fullName>
    </alternativeName>
</protein>
<feature type="binding site" evidence="15">
    <location>
        <position position="1099"/>
    </location>
    <ligand>
        <name>Mg(2+)</name>
        <dbReference type="ChEBI" id="CHEBI:18420"/>
    </ligand>
</feature>
<evidence type="ECO:0000313" key="21">
    <source>
        <dbReference type="Proteomes" id="UP000242861"/>
    </source>
</evidence>
<dbReference type="GO" id="GO:0000287">
    <property type="term" value="F:magnesium ion binding"/>
    <property type="evidence" value="ECO:0007669"/>
    <property type="project" value="UniProtKB-UniRule"/>
</dbReference>
<keyword evidence="9 15" id="KW-0460">Magnesium</keyword>
<dbReference type="PROSITE" id="PS51217">
    <property type="entry name" value="UVRD_HELICASE_CTER"/>
    <property type="match status" value="1"/>
</dbReference>
<dbReference type="SUPFAM" id="SSF52540">
    <property type="entry name" value="P-loop containing nucleoside triphosphate hydrolases"/>
    <property type="match status" value="1"/>
</dbReference>
<dbReference type="InterPro" id="IPR027417">
    <property type="entry name" value="P-loop_NTPase"/>
</dbReference>
<dbReference type="PANTHER" id="PTHR11070">
    <property type="entry name" value="UVRD / RECB / PCRA DNA HELICASE FAMILY MEMBER"/>
    <property type="match status" value="1"/>
</dbReference>
<evidence type="ECO:0000256" key="2">
    <source>
        <dbReference type="ARBA" id="ARBA00022723"/>
    </source>
</evidence>
<feature type="binding site" evidence="15">
    <location>
        <position position="981"/>
    </location>
    <ligand>
        <name>Mg(2+)</name>
        <dbReference type="ChEBI" id="CHEBI:18420"/>
    </ligand>
</feature>
<keyword evidence="2 15" id="KW-0479">Metal-binding</keyword>
<dbReference type="Proteomes" id="UP000242861">
    <property type="component" value="Unassembled WGS sequence"/>
</dbReference>
<gene>
    <name evidence="15 20" type="primary">recB</name>
    <name evidence="20" type="ORF">CW360_06115</name>
</gene>
<evidence type="ECO:0000256" key="15">
    <source>
        <dbReference type="HAMAP-Rule" id="MF_01485"/>
    </source>
</evidence>
<dbReference type="InterPro" id="IPR014016">
    <property type="entry name" value="UvrD-like_ATP-bd"/>
</dbReference>
<dbReference type="InterPro" id="IPR014017">
    <property type="entry name" value="DNA_helicase_UvrD-like_C"/>
</dbReference>